<feature type="compositionally biased region" description="Basic residues" evidence="7">
    <location>
        <begin position="1042"/>
        <end position="1051"/>
    </location>
</feature>
<evidence type="ECO:0000259" key="8">
    <source>
        <dbReference type="PROSITE" id="PS51183"/>
    </source>
</evidence>
<dbReference type="OrthoDB" id="9547406at2759"/>
<evidence type="ECO:0000256" key="1">
    <source>
        <dbReference type="ARBA" id="ARBA00009711"/>
    </source>
</evidence>
<feature type="compositionally biased region" description="Basic and acidic residues" evidence="7">
    <location>
        <begin position="977"/>
        <end position="988"/>
    </location>
</feature>
<evidence type="ECO:0000256" key="4">
    <source>
        <dbReference type="ARBA" id="ARBA00022771"/>
    </source>
</evidence>
<feature type="region of interest" description="Disordered" evidence="7">
    <location>
        <begin position="1230"/>
        <end position="1311"/>
    </location>
</feature>
<feature type="compositionally biased region" description="Low complexity" evidence="7">
    <location>
        <begin position="204"/>
        <end position="229"/>
    </location>
</feature>
<feature type="compositionally biased region" description="Basic and acidic residues" evidence="7">
    <location>
        <begin position="35"/>
        <end position="49"/>
    </location>
</feature>
<feature type="region of interest" description="Disordered" evidence="7">
    <location>
        <begin position="977"/>
        <end position="1165"/>
    </location>
</feature>
<dbReference type="PANTHER" id="PTHR10694">
    <property type="entry name" value="LYSINE-SPECIFIC DEMETHYLASE"/>
    <property type="match status" value="1"/>
</dbReference>
<feature type="region of interest" description="Disordered" evidence="7">
    <location>
        <begin position="1"/>
        <end position="21"/>
    </location>
</feature>
<proteinExistence type="inferred from homology"/>
<feature type="compositionally biased region" description="Basic and acidic residues" evidence="7">
    <location>
        <begin position="264"/>
        <end position="275"/>
    </location>
</feature>
<accession>A0A6A6J5P5</accession>
<dbReference type="EMBL" id="ML986530">
    <property type="protein sequence ID" value="KAF2271910.1"/>
    <property type="molecule type" value="Genomic_DNA"/>
</dbReference>
<dbReference type="InterPro" id="IPR001965">
    <property type="entry name" value="Znf_PHD"/>
</dbReference>
<protein>
    <recommendedName>
        <fullName evidence="2">[histone H3]-trimethyl-L-lysine(9) demethylase</fullName>
        <ecNumber evidence="2">1.14.11.66</ecNumber>
    </recommendedName>
</protein>
<evidence type="ECO:0000259" key="10">
    <source>
        <dbReference type="PROSITE" id="PS51805"/>
    </source>
</evidence>
<feature type="compositionally biased region" description="Polar residues" evidence="7">
    <location>
        <begin position="1"/>
        <end position="12"/>
    </location>
</feature>
<dbReference type="InterPro" id="IPR013083">
    <property type="entry name" value="Znf_RING/FYVE/PHD"/>
</dbReference>
<dbReference type="Pfam" id="PF02375">
    <property type="entry name" value="JmjN"/>
    <property type="match status" value="1"/>
</dbReference>
<dbReference type="Pfam" id="PF23258">
    <property type="entry name" value="DUF7072"/>
    <property type="match status" value="1"/>
</dbReference>
<evidence type="ECO:0000313" key="11">
    <source>
        <dbReference type="EMBL" id="KAF2271910.1"/>
    </source>
</evidence>
<dbReference type="Proteomes" id="UP000800097">
    <property type="component" value="Unassembled WGS sequence"/>
</dbReference>
<feature type="region of interest" description="Disordered" evidence="7">
    <location>
        <begin position="922"/>
        <end position="944"/>
    </location>
</feature>
<feature type="region of interest" description="Disordered" evidence="7">
    <location>
        <begin position="549"/>
        <end position="609"/>
    </location>
</feature>
<dbReference type="GO" id="GO:0005634">
    <property type="term" value="C:nucleus"/>
    <property type="evidence" value="ECO:0007669"/>
    <property type="project" value="TreeGrafter"/>
</dbReference>
<keyword evidence="5" id="KW-0862">Zinc</keyword>
<feature type="region of interest" description="Disordered" evidence="7">
    <location>
        <begin position="1349"/>
        <end position="1375"/>
    </location>
</feature>
<feature type="compositionally biased region" description="Basic residues" evidence="7">
    <location>
        <begin position="581"/>
        <end position="595"/>
    </location>
</feature>
<feature type="compositionally biased region" description="Polar residues" evidence="7">
    <location>
        <begin position="1007"/>
        <end position="1018"/>
    </location>
</feature>
<evidence type="ECO:0000313" key="12">
    <source>
        <dbReference type="Proteomes" id="UP000800097"/>
    </source>
</evidence>
<dbReference type="CDD" id="cd15571">
    <property type="entry name" value="ePHD"/>
    <property type="match status" value="1"/>
</dbReference>
<dbReference type="EC" id="1.14.11.66" evidence="2"/>
<sequence length="1462" mass="163679">MPVSAPSTTHSPGAQRPCYREMRMEAPVEVVVPSVEEKMEGMEEQHAADKAALTPPTSEDNDKREVRQSSELSELESSDDEGEEIEPDHYFEGGRIPVFKPTMDQFRSFKKFVDKIDKYGMKSGIVKVIPPKEWRDSLPDLTEAVKTIKVKNPIMQEFAGQHGIYTQANIEKQRSYNLPEWKALTEEAHHQPPAKRGERRRAAADPPARTRSTRLAASARATDDSSPAPRRGRPPKRRGQEVDKKEEEEESREDDVDVPPTPKSPDKEDASEEKRPKRSRAKKEEQDDATSTKPKGRQPKSTASRRMNNRTALADYVDEAAFDGFDYHLENVGDFTIERCKELEEIYWKTINYGQPMYGADMPGSLFDDRTTSWNVAKLENLLDVLGTKVPGVNTAYLYLGMWKATFAWHLEDVDLYSINYIHFGAPKQWYSISQEDARRFEAAMKSIWPNDAKNCSQFLRHKTYLISPAQLEKQFNIKVNRLVHYEGEFVITFPYGYHSGYNLGYNCAESVNFANEAWLSYGRIAKKCECESDSVWVDVNEIERKLRGEPTPEYYEETDDEDDEMNEHLPSPPPSVAGKSKAKANRKGGNKRKRAAEEPKEAPKPKKVKRIRIRIKIPGRGMPCVLCPNDVDYDELLPTDNGLKAHRLCADYTPETYISSKPNEVVCNVANIGKDRLDLKCNYCRSKRGAVFQCSQKKCTRAFHATCAAPAGVQVDLGPMPTFDEEGTEYFYDGYDFRCRFHRPKKRNVKKVTADTLESDRFIMDYAKTLKPKDVVQFQYLDAEMYQIYGGVVIENRPGEATLLVEVLPDGDRVEVEWKYLLHLDPAESERPKPSANAKPLPEHLKENDSSLAITNRTDGVPEMGDPFHDPNSIEKWAEFNTAPEVTQKVAKTDLSQPHTLWHYLGKTSTEARAQYTDDLRKPLHNPKSNFLDTVKPPPPPPMPVLPRYPYNVPPYSIKPMPVAPRTPVQQQYRDFDEKPYQYKPKVEVNTYRSPVSHYNPDTRKNPNSPVAHQPNVSYDHRPPVPQQGHTHHIPNTQPHHANRPSHTFHHYQPPQNHSHRWKVSPTQAPPTSGPLLHGIDQYTTSHQPLPPYPYHPQAGPQSAKAYSSYPQTQTSGSDRRSSFYGPPIQHLPESQPQSTPHRGVPHAHIMSKPPGTSHSNSSMYATSHLSSFVCTAQPFSSSLPQNDYLAYVTKYPYLKNAFLRRAKTYISPYSPDGGFSPEWKARLAGTTAQHHPQHQPQPHPQHQPRQAISITPKPTPPSLLPNGHSPQLHPQATNFHTGLTPPPPPPPPTSTTPSNANLPRHRPTPQFQSADAFQRAISATASAPSMHESNMPKWESMMRQLAASPAPAPAQAQAVAAPQGPNSQLPALARNPPLMPVARMTGARVAWGSGSPTLARNGGNGGSAPHSQTHQGTSQGQQQAQPALSEAIDPRLMSGNVAAPGGGGGEGSGLAGNVGV</sequence>
<feature type="compositionally biased region" description="Pro residues" evidence="7">
    <location>
        <begin position="1286"/>
        <end position="1296"/>
    </location>
</feature>
<feature type="compositionally biased region" description="Low complexity" evidence="7">
    <location>
        <begin position="1412"/>
        <end position="1425"/>
    </location>
</feature>
<comment type="catalytic activity">
    <reaction evidence="6">
        <text>N(6),N(6),N(6)-trimethyl-L-lysyl(9)-[histone H3] + 2 2-oxoglutarate + 2 O2 = N(6)-methyl-L-lysyl(9)-[histone H3] + 2 formaldehyde + 2 succinate + 2 CO2</text>
        <dbReference type="Rhea" id="RHEA:60200"/>
        <dbReference type="Rhea" id="RHEA-COMP:15538"/>
        <dbReference type="Rhea" id="RHEA-COMP:15542"/>
        <dbReference type="ChEBI" id="CHEBI:15379"/>
        <dbReference type="ChEBI" id="CHEBI:16526"/>
        <dbReference type="ChEBI" id="CHEBI:16810"/>
        <dbReference type="ChEBI" id="CHEBI:16842"/>
        <dbReference type="ChEBI" id="CHEBI:30031"/>
        <dbReference type="ChEBI" id="CHEBI:61929"/>
        <dbReference type="ChEBI" id="CHEBI:61961"/>
        <dbReference type="EC" id="1.14.11.66"/>
    </reaction>
</comment>
<feature type="region of interest" description="Disordered" evidence="7">
    <location>
        <begin position="181"/>
        <end position="309"/>
    </location>
</feature>
<feature type="compositionally biased region" description="Gly residues" evidence="7">
    <location>
        <begin position="1446"/>
        <end position="1462"/>
    </location>
</feature>
<dbReference type="InterPro" id="IPR003349">
    <property type="entry name" value="JmjN"/>
</dbReference>
<dbReference type="SMART" id="SM00249">
    <property type="entry name" value="PHD"/>
    <property type="match status" value="1"/>
</dbReference>
<dbReference type="GO" id="GO:0051864">
    <property type="term" value="F:histone H3K36 demethylase activity"/>
    <property type="evidence" value="ECO:0007669"/>
    <property type="project" value="TreeGrafter"/>
</dbReference>
<feature type="domain" description="JmjC" evidence="9">
    <location>
        <begin position="368"/>
        <end position="531"/>
    </location>
</feature>
<feature type="compositionally biased region" description="Low complexity" evidence="7">
    <location>
        <begin position="1349"/>
        <end position="1365"/>
    </location>
</feature>
<evidence type="ECO:0000256" key="5">
    <source>
        <dbReference type="ARBA" id="ARBA00022833"/>
    </source>
</evidence>
<dbReference type="SMART" id="SM00545">
    <property type="entry name" value="JmjN"/>
    <property type="match status" value="1"/>
</dbReference>
<evidence type="ECO:0000256" key="3">
    <source>
        <dbReference type="ARBA" id="ARBA00022723"/>
    </source>
</evidence>
<organism evidence="11 12">
    <name type="scientific">Westerdykella ornata</name>
    <dbReference type="NCBI Taxonomy" id="318751"/>
    <lineage>
        <taxon>Eukaryota</taxon>
        <taxon>Fungi</taxon>
        <taxon>Dikarya</taxon>
        <taxon>Ascomycota</taxon>
        <taxon>Pezizomycotina</taxon>
        <taxon>Dothideomycetes</taxon>
        <taxon>Pleosporomycetidae</taxon>
        <taxon>Pleosporales</taxon>
        <taxon>Sporormiaceae</taxon>
        <taxon>Westerdykella</taxon>
    </lineage>
</organism>
<dbReference type="Pfam" id="PF13832">
    <property type="entry name" value="zf-HC5HC2H_2"/>
    <property type="match status" value="1"/>
</dbReference>
<dbReference type="SUPFAM" id="SSF51197">
    <property type="entry name" value="Clavaminate synthase-like"/>
    <property type="match status" value="1"/>
</dbReference>
<dbReference type="PROSITE" id="PS51805">
    <property type="entry name" value="EPHD"/>
    <property type="match status" value="1"/>
</dbReference>
<keyword evidence="3" id="KW-0479">Metal-binding</keyword>
<dbReference type="GO" id="GO:0140684">
    <property type="term" value="F:histone H3K9me2/H3K9me3 demethylase activity"/>
    <property type="evidence" value="ECO:0007669"/>
    <property type="project" value="UniProtKB-EC"/>
</dbReference>
<feature type="compositionally biased region" description="Acidic residues" evidence="7">
    <location>
        <begin position="246"/>
        <end position="257"/>
    </location>
</feature>
<dbReference type="FunFam" id="2.60.120.650:FF:000024">
    <property type="entry name" value="Putative jumonji family transcription factor"/>
    <property type="match status" value="1"/>
</dbReference>
<feature type="domain" description="JmjN" evidence="8">
    <location>
        <begin position="96"/>
        <end position="137"/>
    </location>
</feature>
<feature type="compositionally biased region" description="Polar residues" evidence="7">
    <location>
        <begin position="1106"/>
        <end position="1118"/>
    </location>
</feature>
<evidence type="ECO:0000256" key="6">
    <source>
        <dbReference type="ARBA" id="ARBA00049349"/>
    </source>
</evidence>
<feature type="compositionally biased region" description="Acidic residues" evidence="7">
    <location>
        <begin position="73"/>
        <end position="86"/>
    </location>
</feature>
<keyword evidence="12" id="KW-1185">Reference proteome</keyword>
<evidence type="ECO:0000256" key="2">
    <source>
        <dbReference type="ARBA" id="ARBA00012900"/>
    </source>
</evidence>
<dbReference type="Gene3D" id="2.60.120.650">
    <property type="entry name" value="Cupin"/>
    <property type="match status" value="2"/>
</dbReference>
<dbReference type="InterPro" id="IPR055500">
    <property type="entry name" value="DUF7072"/>
</dbReference>
<dbReference type="GO" id="GO:0010468">
    <property type="term" value="P:regulation of gene expression"/>
    <property type="evidence" value="ECO:0007669"/>
    <property type="project" value="TreeGrafter"/>
</dbReference>
<name>A0A6A6J5P5_WESOR</name>
<evidence type="ECO:0000256" key="7">
    <source>
        <dbReference type="SAM" id="MobiDB-lite"/>
    </source>
</evidence>
<dbReference type="PANTHER" id="PTHR10694:SF7">
    <property type="entry name" value="[HISTONE H3]-TRIMETHYL-L-LYSINE(9) DEMETHYLASE"/>
    <property type="match status" value="1"/>
</dbReference>
<dbReference type="GeneID" id="54555325"/>
<feature type="region of interest" description="Disordered" evidence="7">
    <location>
        <begin position="1394"/>
        <end position="1462"/>
    </location>
</feature>
<dbReference type="RefSeq" id="XP_033649449.1">
    <property type="nucleotide sequence ID" value="XM_033802150.1"/>
</dbReference>
<dbReference type="SMART" id="SM00558">
    <property type="entry name" value="JmjC"/>
    <property type="match status" value="1"/>
</dbReference>
<dbReference type="Pfam" id="PF02373">
    <property type="entry name" value="JmjC"/>
    <property type="match status" value="1"/>
</dbReference>
<gene>
    <name evidence="11" type="ORF">EI97DRAFT_485716</name>
</gene>
<dbReference type="GO" id="GO:0000785">
    <property type="term" value="C:chromatin"/>
    <property type="evidence" value="ECO:0007669"/>
    <property type="project" value="TreeGrafter"/>
</dbReference>
<feature type="region of interest" description="Disordered" evidence="7">
    <location>
        <begin position="829"/>
        <end position="849"/>
    </location>
</feature>
<dbReference type="Gene3D" id="3.30.40.10">
    <property type="entry name" value="Zinc/RING finger domain, C3HC4 (zinc finger)"/>
    <property type="match status" value="1"/>
</dbReference>
<feature type="domain" description="PHD-type" evidence="10">
    <location>
        <begin position="622"/>
        <end position="744"/>
    </location>
</feature>
<comment type="similarity">
    <text evidence="1">Belongs to the JHDM3 histone demethylase family.</text>
</comment>
<feature type="compositionally biased region" description="Acidic residues" evidence="7">
    <location>
        <begin position="555"/>
        <end position="566"/>
    </location>
</feature>
<dbReference type="InterPro" id="IPR034732">
    <property type="entry name" value="EPHD"/>
</dbReference>
<reference evidence="11" key="1">
    <citation type="journal article" date="2020" name="Stud. Mycol.">
        <title>101 Dothideomycetes genomes: a test case for predicting lifestyles and emergence of pathogens.</title>
        <authorList>
            <person name="Haridas S."/>
            <person name="Albert R."/>
            <person name="Binder M."/>
            <person name="Bloem J."/>
            <person name="Labutti K."/>
            <person name="Salamov A."/>
            <person name="Andreopoulos B."/>
            <person name="Baker S."/>
            <person name="Barry K."/>
            <person name="Bills G."/>
            <person name="Bluhm B."/>
            <person name="Cannon C."/>
            <person name="Castanera R."/>
            <person name="Culley D."/>
            <person name="Daum C."/>
            <person name="Ezra D."/>
            <person name="Gonzalez J."/>
            <person name="Henrissat B."/>
            <person name="Kuo A."/>
            <person name="Liang C."/>
            <person name="Lipzen A."/>
            <person name="Lutzoni F."/>
            <person name="Magnuson J."/>
            <person name="Mondo S."/>
            <person name="Nolan M."/>
            <person name="Ohm R."/>
            <person name="Pangilinan J."/>
            <person name="Park H.-J."/>
            <person name="Ramirez L."/>
            <person name="Alfaro M."/>
            <person name="Sun H."/>
            <person name="Tritt A."/>
            <person name="Yoshinaga Y."/>
            <person name="Zwiers L.-H."/>
            <person name="Turgeon B."/>
            <person name="Goodwin S."/>
            <person name="Spatafora J."/>
            <person name="Crous P."/>
            <person name="Grigoriev I."/>
        </authorList>
    </citation>
    <scope>NUCLEOTIDE SEQUENCE</scope>
    <source>
        <strain evidence="11">CBS 379.55</strain>
    </source>
</reference>
<feature type="compositionally biased region" description="Basic and acidic residues" evidence="7">
    <location>
        <begin position="596"/>
        <end position="605"/>
    </location>
</feature>
<feature type="compositionally biased region" description="Polar residues" evidence="7">
    <location>
        <begin position="289"/>
        <end position="309"/>
    </location>
</feature>
<feature type="compositionally biased region" description="Polar residues" evidence="7">
    <location>
        <begin position="1156"/>
        <end position="1165"/>
    </location>
</feature>
<evidence type="ECO:0000259" key="9">
    <source>
        <dbReference type="PROSITE" id="PS51184"/>
    </source>
</evidence>
<feature type="region of interest" description="Disordered" evidence="7">
    <location>
        <begin position="34"/>
        <end position="94"/>
    </location>
</feature>
<dbReference type="InterPro" id="IPR003347">
    <property type="entry name" value="JmjC_dom"/>
</dbReference>
<dbReference type="PROSITE" id="PS51184">
    <property type="entry name" value="JMJC"/>
    <property type="match status" value="1"/>
</dbReference>
<dbReference type="PROSITE" id="PS51183">
    <property type="entry name" value="JMJN"/>
    <property type="match status" value="1"/>
</dbReference>
<dbReference type="GO" id="GO:0008270">
    <property type="term" value="F:zinc ion binding"/>
    <property type="evidence" value="ECO:0007669"/>
    <property type="project" value="UniProtKB-KW"/>
</dbReference>
<keyword evidence="4" id="KW-0863">Zinc-finger</keyword>
<feature type="compositionally biased region" description="Polar residues" evidence="7">
    <location>
        <begin position="1270"/>
        <end position="1283"/>
    </location>
</feature>